<evidence type="ECO:0000256" key="1">
    <source>
        <dbReference type="ARBA" id="ARBA00008433"/>
    </source>
</evidence>
<reference evidence="3 4" key="1">
    <citation type="submission" date="2020-11" db="EMBL/GenBank/DDBJ databases">
        <title>Kefir isolates.</title>
        <authorList>
            <person name="Marcisauskas S."/>
            <person name="Kim Y."/>
            <person name="Blasche S."/>
        </authorList>
    </citation>
    <scope>NUCLEOTIDE SEQUENCE [LARGE SCALE GENOMIC DNA]</scope>
    <source>
        <strain evidence="3 4">OG2</strain>
    </source>
</reference>
<organism evidence="3 4">
    <name type="scientific">Maudiozyma exigua</name>
    <name type="common">Yeast</name>
    <name type="synonym">Kazachstania exigua</name>
    <dbReference type="NCBI Taxonomy" id="34358"/>
    <lineage>
        <taxon>Eukaryota</taxon>
        <taxon>Fungi</taxon>
        <taxon>Dikarya</taxon>
        <taxon>Ascomycota</taxon>
        <taxon>Saccharomycotina</taxon>
        <taxon>Saccharomycetes</taxon>
        <taxon>Saccharomycetales</taxon>
        <taxon>Saccharomycetaceae</taxon>
        <taxon>Maudiozyma</taxon>
    </lineage>
</organism>
<feature type="region of interest" description="Disordered" evidence="2">
    <location>
        <begin position="317"/>
        <end position="346"/>
    </location>
</feature>
<evidence type="ECO:0000256" key="2">
    <source>
        <dbReference type="SAM" id="MobiDB-lite"/>
    </source>
</evidence>
<dbReference type="PANTHER" id="PTHR12991:SF10">
    <property type="entry name" value="GATOR COMPLEX PROTEIN NPRL2"/>
    <property type="match status" value="1"/>
</dbReference>
<dbReference type="GO" id="GO:0005096">
    <property type="term" value="F:GTPase activator activity"/>
    <property type="evidence" value="ECO:0007669"/>
    <property type="project" value="TreeGrafter"/>
</dbReference>
<dbReference type="GO" id="GO:1904262">
    <property type="term" value="P:negative regulation of TORC1 signaling"/>
    <property type="evidence" value="ECO:0007669"/>
    <property type="project" value="TreeGrafter"/>
</dbReference>
<dbReference type="GO" id="GO:0010508">
    <property type="term" value="P:positive regulation of autophagy"/>
    <property type="evidence" value="ECO:0007669"/>
    <property type="project" value="TreeGrafter"/>
</dbReference>
<dbReference type="Pfam" id="PF06218">
    <property type="entry name" value="NPR2"/>
    <property type="match status" value="1"/>
</dbReference>
<dbReference type="GO" id="GO:0005774">
    <property type="term" value="C:vacuolar membrane"/>
    <property type="evidence" value="ECO:0007669"/>
    <property type="project" value="TreeGrafter"/>
</dbReference>
<sequence>MNRQFKGFEPIHTVFYSNFHPTEGSKVCYQFPPNNLQNYNINFNSLKNYIIPKQQLCHKLLTMKYENYRIVSYPVTVNSQIYARNFFSFNFVFIFPYDCETSPYEPAIARLAKMFRVLEEQNQILSLAEKDPVFYKDPSTLSNRSASNFSIQDLVMRIFQDLNSYSECLIQINDSNYVDIKIFPLVPPPTAIQLSTDAVPISVVNLNKVIDLNWDPTMLNILPFIDGLNSISSIAKLSDSDENLVIECIRHLIYYKCVIITDIFQFSNIYVPTNLISTFLSDPKLSYDCQSYVTLPRNANILKLPFNELPISNSNSNIGSSTNLAKDSSRRHHHKKNSSMSSQNSAGPNLFMSPAKSSIISSSPGSSLYPNRKHSESSMSSDGQFFRSGDKYNYLPTRSTLFDLYRSLNHAITIRAWYEKNYEIINSNNIDIRRLIKFGITKELIYRVYSYPVMNDSKIKEKNNNAKDKNGNKDKFLLSTSDIKFDAGDKLLTSIYKKLSKVSFDSKSRSPDITESATSLEQKKASAKFPLREKDKHMLIESLDNFESFDIICAKLGKPREEVEQLLLQIGQYKIINA</sequence>
<gene>
    <name evidence="3" type="primary">NPR2</name>
    <name evidence="3" type="ORF">C6P45_002406</name>
</gene>
<dbReference type="OrthoDB" id="338854at2759"/>
<dbReference type="Proteomes" id="UP000750334">
    <property type="component" value="Unassembled WGS sequence"/>
</dbReference>
<dbReference type="PANTHER" id="PTHR12991">
    <property type="entry name" value="NITROGEN PERMEASE REGULATOR 2/TUMOR SUPPRESSOR CANDIDATE 4"/>
    <property type="match status" value="1"/>
</dbReference>
<name>A0A9P6VYD8_MAUEX</name>
<evidence type="ECO:0000313" key="3">
    <source>
        <dbReference type="EMBL" id="KAG0657622.1"/>
    </source>
</evidence>
<keyword evidence="4" id="KW-1185">Reference proteome</keyword>
<dbReference type="AlphaFoldDB" id="A0A9P6VYD8"/>
<protein>
    <submittedName>
        <fullName evidence="3">Nitrogen permease regulator 2</fullName>
    </submittedName>
</protein>
<dbReference type="EMBL" id="PUHR01000233">
    <property type="protein sequence ID" value="KAG0657622.1"/>
    <property type="molecule type" value="Genomic_DNA"/>
</dbReference>
<evidence type="ECO:0000313" key="4">
    <source>
        <dbReference type="Proteomes" id="UP000750334"/>
    </source>
</evidence>
<proteinExistence type="inferred from homology"/>
<dbReference type="GO" id="GO:1990130">
    <property type="term" value="C:GATOR1 complex"/>
    <property type="evidence" value="ECO:0007669"/>
    <property type="project" value="TreeGrafter"/>
</dbReference>
<comment type="caution">
    <text evidence="3">The sequence shown here is derived from an EMBL/GenBank/DDBJ whole genome shotgun (WGS) entry which is preliminary data.</text>
</comment>
<accession>A0A9P6VYD8</accession>
<dbReference type="InterPro" id="IPR009348">
    <property type="entry name" value="NPR2-like"/>
</dbReference>
<feature type="region of interest" description="Disordered" evidence="2">
    <location>
        <begin position="362"/>
        <end position="382"/>
    </location>
</feature>
<comment type="similarity">
    <text evidence="1">Belongs to the NPR2 family.</text>
</comment>